<evidence type="ECO:0000313" key="3">
    <source>
        <dbReference type="Proteomes" id="UP000294850"/>
    </source>
</evidence>
<dbReference type="Proteomes" id="UP000294850">
    <property type="component" value="Unassembled WGS sequence"/>
</dbReference>
<feature type="transmembrane region" description="Helical" evidence="1">
    <location>
        <begin position="48"/>
        <end position="68"/>
    </location>
</feature>
<gene>
    <name evidence="2" type="ORF">E0F88_29785</name>
</gene>
<feature type="transmembrane region" description="Helical" evidence="1">
    <location>
        <begin position="12"/>
        <end position="28"/>
    </location>
</feature>
<evidence type="ECO:0000313" key="2">
    <source>
        <dbReference type="EMBL" id="TDE09784.1"/>
    </source>
</evidence>
<evidence type="ECO:0000256" key="1">
    <source>
        <dbReference type="SAM" id="Phobius"/>
    </source>
</evidence>
<dbReference type="AlphaFoldDB" id="A0A4R5DDM6"/>
<keyword evidence="1" id="KW-0812">Transmembrane</keyword>
<accession>A0A4R5DDM6</accession>
<sequence length="69" mass="7839">MINSLPSTGSTNFIVVVIVIIALLSFFLKTRALFVSNPLGFFDVKMLSIYSFLYELLTSKFLFEILLIK</sequence>
<keyword evidence="1" id="KW-1133">Transmembrane helix</keyword>
<proteinExistence type="predicted"/>
<dbReference type="EMBL" id="SMFL01000018">
    <property type="protein sequence ID" value="TDE09784.1"/>
    <property type="molecule type" value="Genomic_DNA"/>
</dbReference>
<keyword evidence="1" id="KW-0472">Membrane</keyword>
<dbReference type="NCBIfam" id="TIGR01167">
    <property type="entry name" value="LPXTG_anchor"/>
    <property type="match status" value="1"/>
</dbReference>
<reference evidence="2 3" key="1">
    <citation type="submission" date="2019-03" db="EMBL/GenBank/DDBJ databases">
        <title>Dyadobacter AR-3-6 sp. nov., isolated from arctic soil.</title>
        <authorList>
            <person name="Chaudhary D.K."/>
        </authorList>
    </citation>
    <scope>NUCLEOTIDE SEQUENCE [LARGE SCALE GENOMIC DNA]</scope>
    <source>
        <strain evidence="2 3">AR-3-6</strain>
    </source>
</reference>
<comment type="caution">
    <text evidence="2">The sequence shown here is derived from an EMBL/GenBank/DDBJ whole genome shotgun (WGS) entry which is preliminary data.</text>
</comment>
<protein>
    <submittedName>
        <fullName evidence="2">LPXTG cell wall anchor domain-containing protein</fullName>
    </submittedName>
</protein>
<name>A0A4R5DDM6_9BACT</name>
<organism evidence="2 3">
    <name type="scientific">Dyadobacter psychrotolerans</name>
    <dbReference type="NCBI Taxonomy" id="2541721"/>
    <lineage>
        <taxon>Bacteria</taxon>
        <taxon>Pseudomonadati</taxon>
        <taxon>Bacteroidota</taxon>
        <taxon>Cytophagia</taxon>
        <taxon>Cytophagales</taxon>
        <taxon>Spirosomataceae</taxon>
        <taxon>Dyadobacter</taxon>
    </lineage>
</organism>
<keyword evidence="3" id="KW-1185">Reference proteome</keyword>